<reference evidence="2" key="1">
    <citation type="journal article" date="2019" name="Int. J. Syst. Evol. Microbiol.">
        <title>The Global Catalogue of Microorganisms (GCM) 10K type strain sequencing project: providing services to taxonomists for standard genome sequencing and annotation.</title>
        <authorList>
            <consortium name="The Broad Institute Genomics Platform"/>
            <consortium name="The Broad Institute Genome Sequencing Center for Infectious Disease"/>
            <person name="Wu L."/>
            <person name="Ma J."/>
        </authorList>
    </citation>
    <scope>NUCLEOTIDE SEQUENCE [LARGE SCALE GENOMIC DNA]</scope>
    <source>
        <strain evidence="2">CCUG 63287</strain>
    </source>
</reference>
<evidence type="ECO:0008006" key="3">
    <source>
        <dbReference type="Google" id="ProtNLM"/>
    </source>
</evidence>
<dbReference type="PANTHER" id="PTHR37038">
    <property type="entry name" value="TRANSCRIPTIONAL REGULATOR-RELATED"/>
    <property type="match status" value="1"/>
</dbReference>
<protein>
    <recommendedName>
        <fullName evidence="3">Transcriptional regulator</fullName>
    </recommendedName>
</protein>
<name>A0ABV9JGL2_9LACT</name>
<proteinExistence type="predicted"/>
<dbReference type="InterPro" id="IPR010057">
    <property type="entry name" value="Transcription_activator_Rgg_C"/>
</dbReference>
<dbReference type="RefSeq" id="WP_280520335.1">
    <property type="nucleotide sequence ID" value="NZ_BOVQ01000006.1"/>
</dbReference>
<evidence type="ECO:0000313" key="2">
    <source>
        <dbReference type="Proteomes" id="UP001595987"/>
    </source>
</evidence>
<organism evidence="1 2">
    <name type="scientific">Lactococcus nasutitermitis</name>
    <dbReference type="NCBI Taxonomy" id="1652957"/>
    <lineage>
        <taxon>Bacteria</taxon>
        <taxon>Bacillati</taxon>
        <taxon>Bacillota</taxon>
        <taxon>Bacilli</taxon>
        <taxon>Lactobacillales</taxon>
        <taxon>Streptococcaceae</taxon>
        <taxon>Lactococcus</taxon>
    </lineage>
</organism>
<evidence type="ECO:0000313" key="1">
    <source>
        <dbReference type="EMBL" id="MFC4653093.1"/>
    </source>
</evidence>
<gene>
    <name evidence="1" type="ORF">ACFO26_09275</name>
</gene>
<dbReference type="InterPro" id="IPR053163">
    <property type="entry name" value="HTH-type_regulator_Rgg"/>
</dbReference>
<dbReference type="Gene3D" id="1.25.40.10">
    <property type="entry name" value="Tetratricopeptide repeat domain"/>
    <property type="match status" value="1"/>
</dbReference>
<dbReference type="Proteomes" id="UP001595987">
    <property type="component" value="Unassembled WGS sequence"/>
</dbReference>
<accession>A0ABV9JGL2</accession>
<dbReference type="PANTHER" id="PTHR37038:SF12">
    <property type="entry name" value="TRANSCRIPTIONAL REGULATOR"/>
    <property type="match status" value="1"/>
</dbReference>
<dbReference type="CDD" id="cd00093">
    <property type="entry name" value="HTH_XRE"/>
    <property type="match status" value="1"/>
</dbReference>
<dbReference type="InterPro" id="IPR011990">
    <property type="entry name" value="TPR-like_helical_dom_sf"/>
</dbReference>
<dbReference type="EMBL" id="JBHSGD010000008">
    <property type="protein sequence ID" value="MFC4653093.1"/>
    <property type="molecule type" value="Genomic_DNA"/>
</dbReference>
<sequence>MEEKFSKEYGGTFARLREQRRFLLTDFKEVGLSVSTLSRFENGEQILRYHQLDAGLELMKIEVGEFEYFTNGFESDYYIEICEQIEEANYRKNHEKLREIYKESTKYNQRLISLAIKNLLGELTALEKAEIRDELFEITEWSFFELSILSFFRD</sequence>
<dbReference type="InterPro" id="IPR001387">
    <property type="entry name" value="Cro/C1-type_HTH"/>
</dbReference>
<comment type="caution">
    <text evidence="1">The sequence shown here is derived from an EMBL/GenBank/DDBJ whole genome shotgun (WGS) entry which is preliminary data.</text>
</comment>
<dbReference type="NCBIfam" id="TIGR01716">
    <property type="entry name" value="RGG_Cterm"/>
    <property type="match status" value="1"/>
</dbReference>
<keyword evidence="2" id="KW-1185">Reference proteome</keyword>